<dbReference type="Gene3D" id="3.40.50.620">
    <property type="entry name" value="HUPs"/>
    <property type="match status" value="1"/>
</dbReference>
<keyword evidence="6 10" id="KW-0067">ATP-binding</keyword>
<proteinExistence type="inferred from homology"/>
<accession>A0A517ME70</accession>
<dbReference type="SUPFAM" id="SSF47323">
    <property type="entry name" value="Anticodon-binding domain of a subclass of class I aminoacyl-tRNA synthetases"/>
    <property type="match status" value="1"/>
</dbReference>
<comment type="subcellular location">
    <subcellularLocation>
        <location evidence="1 10">Cytoplasm</location>
    </subcellularLocation>
</comment>
<keyword evidence="8 10" id="KW-0030">Aminoacyl-tRNA synthetase</keyword>
<evidence type="ECO:0000259" key="13">
    <source>
        <dbReference type="SMART" id="SM00836"/>
    </source>
</evidence>
<dbReference type="Pfam" id="PF05746">
    <property type="entry name" value="DALR_1"/>
    <property type="match status" value="1"/>
</dbReference>
<evidence type="ECO:0000256" key="11">
    <source>
        <dbReference type="RuleBase" id="RU363038"/>
    </source>
</evidence>
<feature type="short sequence motif" description="'HIGH' region" evidence="10">
    <location>
        <begin position="124"/>
        <end position="134"/>
    </location>
</feature>
<dbReference type="HAMAP" id="MF_00123">
    <property type="entry name" value="Arg_tRNA_synth"/>
    <property type="match status" value="1"/>
</dbReference>
<dbReference type="Gene3D" id="3.30.1360.70">
    <property type="entry name" value="Arginyl tRNA synthetase N-terminal domain"/>
    <property type="match status" value="1"/>
</dbReference>
<dbReference type="Proteomes" id="UP000320672">
    <property type="component" value="Chromosome"/>
</dbReference>
<evidence type="ECO:0000256" key="5">
    <source>
        <dbReference type="ARBA" id="ARBA00022741"/>
    </source>
</evidence>
<evidence type="ECO:0000256" key="7">
    <source>
        <dbReference type="ARBA" id="ARBA00022917"/>
    </source>
</evidence>
<feature type="domain" description="Arginyl tRNA synthetase N-terminal" evidence="14">
    <location>
        <begin position="1"/>
        <end position="88"/>
    </location>
</feature>
<evidence type="ECO:0000256" key="12">
    <source>
        <dbReference type="SAM" id="Coils"/>
    </source>
</evidence>
<dbReference type="InterPro" id="IPR005148">
    <property type="entry name" value="Arg-tRNA-synth_N"/>
</dbReference>
<dbReference type="GO" id="GO:0004814">
    <property type="term" value="F:arginine-tRNA ligase activity"/>
    <property type="evidence" value="ECO:0007669"/>
    <property type="project" value="UniProtKB-UniRule"/>
</dbReference>
<dbReference type="InterPro" id="IPR036695">
    <property type="entry name" value="Arg-tRNA-synth_N_sf"/>
</dbReference>
<dbReference type="InterPro" id="IPR014729">
    <property type="entry name" value="Rossmann-like_a/b/a_fold"/>
</dbReference>
<dbReference type="EC" id="6.1.1.19" evidence="10"/>
<dbReference type="SUPFAM" id="SSF55190">
    <property type="entry name" value="Arginyl-tRNA synthetase (ArgRS), N-terminal 'additional' domain"/>
    <property type="match status" value="1"/>
</dbReference>
<protein>
    <recommendedName>
        <fullName evidence="10">Arginine--tRNA ligase</fullName>
        <ecNumber evidence="10">6.1.1.19</ecNumber>
    </recommendedName>
    <alternativeName>
        <fullName evidence="10">Arginyl-tRNA synthetase</fullName>
        <shortName evidence="10">ArgRS</shortName>
    </alternativeName>
</protein>
<dbReference type="NCBIfam" id="TIGR00456">
    <property type="entry name" value="argS"/>
    <property type="match status" value="1"/>
</dbReference>
<evidence type="ECO:0000256" key="6">
    <source>
        <dbReference type="ARBA" id="ARBA00022840"/>
    </source>
</evidence>
<evidence type="ECO:0000256" key="1">
    <source>
        <dbReference type="ARBA" id="ARBA00004496"/>
    </source>
</evidence>
<dbReference type="PRINTS" id="PR01038">
    <property type="entry name" value="TRNASYNTHARG"/>
</dbReference>
<keyword evidence="5 10" id="KW-0547">Nucleotide-binding</keyword>
<evidence type="ECO:0000313" key="15">
    <source>
        <dbReference type="EMBL" id="QDS93182.1"/>
    </source>
</evidence>
<evidence type="ECO:0000256" key="4">
    <source>
        <dbReference type="ARBA" id="ARBA00022598"/>
    </source>
</evidence>
<evidence type="ECO:0000313" key="16">
    <source>
        <dbReference type="Proteomes" id="UP000320672"/>
    </source>
</evidence>
<dbReference type="OrthoDB" id="9805987at2"/>
<dbReference type="InterPro" id="IPR009080">
    <property type="entry name" value="tRNAsynth_Ia_anticodon-bd"/>
</dbReference>
<dbReference type="Pfam" id="PF03485">
    <property type="entry name" value="Arg_tRNA_synt_N"/>
    <property type="match status" value="1"/>
</dbReference>
<dbReference type="AlphaFoldDB" id="A0A517ME70"/>
<organism evidence="15 16">
    <name type="scientific">Roseimaritima multifibrata</name>
    <dbReference type="NCBI Taxonomy" id="1930274"/>
    <lineage>
        <taxon>Bacteria</taxon>
        <taxon>Pseudomonadati</taxon>
        <taxon>Planctomycetota</taxon>
        <taxon>Planctomycetia</taxon>
        <taxon>Pirellulales</taxon>
        <taxon>Pirellulaceae</taxon>
        <taxon>Roseimaritima</taxon>
    </lineage>
</organism>
<dbReference type="EMBL" id="CP036262">
    <property type="protein sequence ID" value="QDS93182.1"/>
    <property type="molecule type" value="Genomic_DNA"/>
</dbReference>
<keyword evidence="16" id="KW-1185">Reference proteome</keyword>
<evidence type="ECO:0000256" key="8">
    <source>
        <dbReference type="ARBA" id="ARBA00023146"/>
    </source>
</evidence>
<feature type="domain" description="DALR anticodon binding" evidence="13">
    <location>
        <begin position="543"/>
        <end position="662"/>
    </location>
</feature>
<dbReference type="KEGG" id="rml:FF011L_19420"/>
<dbReference type="GO" id="GO:0005737">
    <property type="term" value="C:cytoplasm"/>
    <property type="evidence" value="ECO:0007669"/>
    <property type="project" value="UniProtKB-SubCell"/>
</dbReference>
<keyword evidence="7 10" id="KW-0648">Protein biosynthesis</keyword>
<dbReference type="SUPFAM" id="SSF52374">
    <property type="entry name" value="Nucleotidylyl transferase"/>
    <property type="match status" value="1"/>
</dbReference>
<dbReference type="InterPro" id="IPR001412">
    <property type="entry name" value="aa-tRNA-synth_I_CS"/>
</dbReference>
<dbReference type="Gene3D" id="1.10.730.10">
    <property type="entry name" value="Isoleucyl-tRNA Synthetase, Domain 1"/>
    <property type="match status" value="1"/>
</dbReference>
<dbReference type="PANTHER" id="PTHR11956:SF5">
    <property type="entry name" value="ARGININE--TRNA LIGASE, CYTOPLASMIC"/>
    <property type="match status" value="1"/>
</dbReference>
<evidence type="ECO:0000256" key="2">
    <source>
        <dbReference type="ARBA" id="ARBA00005594"/>
    </source>
</evidence>
<dbReference type="SMART" id="SM00836">
    <property type="entry name" value="DALR_1"/>
    <property type="match status" value="1"/>
</dbReference>
<evidence type="ECO:0000259" key="14">
    <source>
        <dbReference type="SMART" id="SM01016"/>
    </source>
</evidence>
<dbReference type="RefSeq" id="WP_145351367.1">
    <property type="nucleotide sequence ID" value="NZ_CP036262.1"/>
</dbReference>
<comment type="catalytic activity">
    <reaction evidence="9 10">
        <text>tRNA(Arg) + L-arginine + ATP = L-arginyl-tRNA(Arg) + AMP + diphosphate</text>
        <dbReference type="Rhea" id="RHEA:20301"/>
        <dbReference type="Rhea" id="RHEA-COMP:9658"/>
        <dbReference type="Rhea" id="RHEA-COMP:9673"/>
        <dbReference type="ChEBI" id="CHEBI:30616"/>
        <dbReference type="ChEBI" id="CHEBI:32682"/>
        <dbReference type="ChEBI" id="CHEBI:33019"/>
        <dbReference type="ChEBI" id="CHEBI:78442"/>
        <dbReference type="ChEBI" id="CHEBI:78513"/>
        <dbReference type="ChEBI" id="CHEBI:456215"/>
        <dbReference type="EC" id="6.1.1.19"/>
    </reaction>
</comment>
<sequence>MHIQSLFKQRLAAALAELTDNAEELSQMVRPTQEPRFGDYQANCAMPLKQSLGIPPREIAEKIVARLQVNDLCDPPEIAGPGFINLRLRDDWIAEATSSLLNDPQLGVEQPVRPRTVLVDYSSPNVAKPMHVGHIRSTVIGDCLSRTLRFLGHHVITDNHLGDWGTQFGMIIYGYKNFADEQAFQKAPVLELLRLYRLVNQFIDYHAAKNQLAGATAGIAEINAQVEAAESAVSAAESAAADKATLKKLRKTAEGLRRKSLAAVASLQSAEKKIADVESDPALAAQAAQHAGIGSAVLEETAKLHRGDSENRELWDKFLPHCADEINRVYNRLGVKFDHTLGESFYHPMLADVVQQLADAGLAVESEGAMCVFLEGFDAPLIVQKKDGAFLYGTTDIATLKYRHEKFQPDEILYVVDSRQSDHFDKLFAVAPKIGLGGIKLVHVQFGTVLGEDGKPLKTRSGSNAGLEELLDDAVAAATEAVCSPERAEKLNPPLTEAEKTTIANVIGHGAIKYADLAHHRASDYRFSLKKMVALEGNTVAYLEYAHARVQGILRAAETDEAAVRNQAAAVIVTEPAERALCLALLRFPEALQQVADDYAPSALVDYLYETARKYMVFNDSCHVMKANDEAIKASRLTLIAVTGRVLRTGLGLLGIDSVDRM</sequence>
<reference evidence="15 16" key="1">
    <citation type="submission" date="2019-02" db="EMBL/GenBank/DDBJ databases">
        <title>Deep-cultivation of Planctomycetes and their phenomic and genomic characterization uncovers novel biology.</title>
        <authorList>
            <person name="Wiegand S."/>
            <person name="Jogler M."/>
            <person name="Boedeker C."/>
            <person name="Pinto D."/>
            <person name="Vollmers J."/>
            <person name="Rivas-Marin E."/>
            <person name="Kohn T."/>
            <person name="Peeters S.H."/>
            <person name="Heuer A."/>
            <person name="Rast P."/>
            <person name="Oberbeckmann S."/>
            <person name="Bunk B."/>
            <person name="Jeske O."/>
            <person name="Meyerdierks A."/>
            <person name="Storesund J.E."/>
            <person name="Kallscheuer N."/>
            <person name="Luecker S."/>
            <person name="Lage O.M."/>
            <person name="Pohl T."/>
            <person name="Merkel B.J."/>
            <person name="Hornburger P."/>
            <person name="Mueller R.-W."/>
            <person name="Bruemmer F."/>
            <person name="Labrenz M."/>
            <person name="Spormann A.M."/>
            <person name="Op den Camp H."/>
            <person name="Overmann J."/>
            <person name="Amann R."/>
            <person name="Jetten M.S.M."/>
            <person name="Mascher T."/>
            <person name="Medema M.H."/>
            <person name="Devos D.P."/>
            <person name="Kaster A.-K."/>
            <person name="Ovreas L."/>
            <person name="Rohde M."/>
            <person name="Galperin M.Y."/>
            <person name="Jogler C."/>
        </authorList>
    </citation>
    <scope>NUCLEOTIDE SEQUENCE [LARGE SCALE GENOMIC DNA]</scope>
    <source>
        <strain evidence="15 16">FF011L</strain>
    </source>
</reference>
<keyword evidence="12" id="KW-0175">Coiled coil</keyword>
<feature type="coiled-coil region" evidence="12">
    <location>
        <begin position="219"/>
        <end position="259"/>
    </location>
</feature>
<gene>
    <name evidence="10 15" type="primary">argS</name>
    <name evidence="15" type="ORF">FF011L_19420</name>
</gene>
<keyword evidence="4 10" id="KW-0436">Ligase</keyword>
<keyword evidence="3 10" id="KW-0963">Cytoplasm</keyword>
<evidence type="ECO:0000256" key="3">
    <source>
        <dbReference type="ARBA" id="ARBA00022490"/>
    </source>
</evidence>
<dbReference type="SMART" id="SM01016">
    <property type="entry name" value="Arg_tRNA_synt_N"/>
    <property type="match status" value="1"/>
</dbReference>
<dbReference type="InterPro" id="IPR035684">
    <property type="entry name" value="ArgRS_core"/>
</dbReference>
<dbReference type="Pfam" id="PF00750">
    <property type="entry name" value="tRNA-synt_1d"/>
    <property type="match status" value="2"/>
</dbReference>
<dbReference type="GO" id="GO:0005524">
    <property type="term" value="F:ATP binding"/>
    <property type="evidence" value="ECO:0007669"/>
    <property type="project" value="UniProtKB-UniRule"/>
</dbReference>
<comment type="subunit">
    <text evidence="10">Monomer.</text>
</comment>
<dbReference type="InterPro" id="IPR001278">
    <property type="entry name" value="Arg-tRNA-ligase"/>
</dbReference>
<dbReference type="GO" id="GO:0006420">
    <property type="term" value="P:arginyl-tRNA aminoacylation"/>
    <property type="evidence" value="ECO:0007669"/>
    <property type="project" value="UniProtKB-UniRule"/>
</dbReference>
<dbReference type="PROSITE" id="PS00178">
    <property type="entry name" value="AA_TRNA_LIGASE_I"/>
    <property type="match status" value="1"/>
</dbReference>
<evidence type="ECO:0000256" key="10">
    <source>
        <dbReference type="HAMAP-Rule" id="MF_00123"/>
    </source>
</evidence>
<dbReference type="CDD" id="cd00671">
    <property type="entry name" value="ArgRS_core"/>
    <property type="match status" value="1"/>
</dbReference>
<dbReference type="InterPro" id="IPR008909">
    <property type="entry name" value="DALR_anticod-bd"/>
</dbReference>
<name>A0A517ME70_9BACT</name>
<comment type="similarity">
    <text evidence="2 10 11">Belongs to the class-I aminoacyl-tRNA synthetase family.</text>
</comment>
<dbReference type="PANTHER" id="PTHR11956">
    <property type="entry name" value="ARGINYL-TRNA SYNTHETASE"/>
    <property type="match status" value="1"/>
</dbReference>
<dbReference type="FunFam" id="1.10.730.10:FF:000008">
    <property type="entry name" value="Arginine--tRNA ligase"/>
    <property type="match status" value="1"/>
</dbReference>
<evidence type="ECO:0000256" key="9">
    <source>
        <dbReference type="ARBA" id="ARBA00049339"/>
    </source>
</evidence>